<evidence type="ECO:0000256" key="2">
    <source>
        <dbReference type="SAM" id="MobiDB-lite"/>
    </source>
</evidence>
<dbReference type="Proteomes" id="UP000053237">
    <property type="component" value="Unassembled WGS sequence"/>
</dbReference>
<evidence type="ECO:0000313" key="3">
    <source>
        <dbReference type="EMBL" id="CCI45076.1"/>
    </source>
</evidence>
<dbReference type="EMBL" id="CAIX01000087">
    <property type="protein sequence ID" value="CCI45076.1"/>
    <property type="molecule type" value="Genomic_DNA"/>
</dbReference>
<feature type="compositionally biased region" description="Polar residues" evidence="2">
    <location>
        <begin position="1"/>
        <end position="12"/>
    </location>
</feature>
<keyword evidence="4" id="KW-1185">Reference proteome</keyword>
<evidence type="ECO:0000256" key="1">
    <source>
        <dbReference type="SAM" id="Coils"/>
    </source>
</evidence>
<reference evidence="3 4" key="1">
    <citation type="submission" date="2012-05" db="EMBL/GenBank/DDBJ databases">
        <title>Recombination and specialization in a pathogen metapopulation.</title>
        <authorList>
            <person name="Gardiner A."/>
            <person name="Kemen E."/>
            <person name="Schultz-Larsen T."/>
            <person name="MacLean D."/>
            <person name="Van Oosterhout C."/>
            <person name="Jones J.D.G."/>
        </authorList>
    </citation>
    <scope>NUCLEOTIDE SEQUENCE [LARGE SCALE GENOMIC DNA]</scope>
    <source>
        <strain evidence="3 4">Ac Nc2</strain>
    </source>
</reference>
<evidence type="ECO:0000313" key="4">
    <source>
        <dbReference type="Proteomes" id="UP000053237"/>
    </source>
</evidence>
<dbReference type="PANTHER" id="PTHR38019:SF1">
    <property type="entry name" value="N-ACETYLTRANSFERASE DOMAIN-CONTAINING PROTEIN"/>
    <property type="match status" value="1"/>
</dbReference>
<feature type="region of interest" description="Disordered" evidence="2">
    <location>
        <begin position="1"/>
        <end position="23"/>
    </location>
</feature>
<name>A0A024GDX5_9STRA</name>
<dbReference type="OrthoDB" id="200110at2759"/>
<organism evidence="3 4">
    <name type="scientific">Albugo candida</name>
    <dbReference type="NCBI Taxonomy" id="65357"/>
    <lineage>
        <taxon>Eukaryota</taxon>
        <taxon>Sar</taxon>
        <taxon>Stramenopiles</taxon>
        <taxon>Oomycota</taxon>
        <taxon>Peronosporomycetes</taxon>
        <taxon>Albuginales</taxon>
        <taxon>Albuginaceae</taxon>
        <taxon>Albugo</taxon>
    </lineage>
</organism>
<feature type="region of interest" description="Disordered" evidence="2">
    <location>
        <begin position="155"/>
        <end position="176"/>
    </location>
</feature>
<proteinExistence type="predicted"/>
<keyword evidence="1" id="KW-0175">Coiled coil</keyword>
<dbReference type="PANTHER" id="PTHR38019">
    <property type="entry name" value="KDA ANTIGEN P200, PUTATIVE-RELATED"/>
    <property type="match status" value="1"/>
</dbReference>
<gene>
    <name evidence="3" type="ORF">BN9_059230</name>
</gene>
<sequence length="491" mass="58267">MGVDGSASTEFDQNALCDPKRPKSPRTIEACFRLGIAIEELVPKQLDDFINLNDRRNAVEKEAARIRFEHFENARTKKIASLVKEREKIAEEKDSAPPSSPSRSAFNSQTLTSPSTCTMLLLEEKRIERIKRRQQKELQSVIEMEKRLAQIQEENTQRAAAENNKKTQCQNESRKKHMLTMALKHDKEMEKKRQEDKKALERRLLAKREAEKERALQEEEEERQLKQIAAIREKEKEQNRKAEEFRKQTESLLKQQEDQILLNRQKMLLKEEQLSRKMEDANRKHREEAAGRQHRTNIRKKHVFEQNELGKQKRKDDFDAKQAQAVDRAMQIQKKTMAELKERSLRRKEEDELRKKRFDAALTQYESAAQHLLTKRKLFEEKQAALLGGREKERTLTTLEKHLSLEDKHHNVERIKRVEEYTRFQMIKKIAEKDARTRMLKEKKKEMINQSKQIARASFLRKVRISEAVDQFRVSKKWDKLEEKLVVQEKV</sequence>
<comment type="caution">
    <text evidence="3">The sequence shown here is derived from an EMBL/GenBank/DDBJ whole genome shotgun (WGS) entry which is preliminary data.</text>
</comment>
<feature type="region of interest" description="Disordered" evidence="2">
    <location>
        <begin position="88"/>
        <end position="111"/>
    </location>
</feature>
<feature type="coiled-coil region" evidence="1">
    <location>
        <begin position="200"/>
        <end position="288"/>
    </location>
</feature>
<protein>
    <submittedName>
        <fullName evidence="3">Uncharacterized protein</fullName>
    </submittedName>
</protein>
<dbReference type="AlphaFoldDB" id="A0A024GDX5"/>
<dbReference type="InParanoid" id="A0A024GDX5"/>
<accession>A0A024GDX5</accession>